<dbReference type="GO" id="GO:0016020">
    <property type="term" value="C:membrane"/>
    <property type="evidence" value="ECO:0007669"/>
    <property type="project" value="UniProtKB-SubCell"/>
</dbReference>
<dbReference type="EMBL" id="LN609528">
    <property type="protein sequence ID" value="CEF64040.1"/>
    <property type="molecule type" value="Genomic_DNA"/>
</dbReference>
<evidence type="ECO:0000256" key="4">
    <source>
        <dbReference type="ARBA" id="ARBA00022976"/>
    </source>
</evidence>
<accession>A0A090L936</accession>
<evidence type="ECO:0000256" key="2">
    <source>
        <dbReference type="ARBA" id="ARBA00005577"/>
    </source>
</evidence>
<comment type="similarity">
    <text evidence="2">Belongs to the APH-1 family.</text>
</comment>
<evidence type="ECO:0000256" key="7">
    <source>
        <dbReference type="SAM" id="Phobius"/>
    </source>
</evidence>
<evidence type="ECO:0000313" key="10">
    <source>
        <dbReference type="WBParaSite" id="SRAE_1000229600.1"/>
    </source>
</evidence>
<evidence type="ECO:0000313" key="11">
    <source>
        <dbReference type="WormBase" id="SRAE_1000229600"/>
    </source>
</evidence>
<evidence type="ECO:0000256" key="5">
    <source>
        <dbReference type="ARBA" id="ARBA00022989"/>
    </source>
</evidence>
<keyword evidence="4" id="KW-0914">Notch signaling pathway</keyword>
<name>A0A090L936_STRRB</name>
<dbReference type="WormBase" id="SRAE_1000229600">
    <property type="protein sequence ID" value="SRP05739"/>
    <property type="gene ID" value="WBGene00258910"/>
</dbReference>
<dbReference type="InterPro" id="IPR009294">
    <property type="entry name" value="Aph-1"/>
</dbReference>
<dbReference type="CTD" id="36376405"/>
<keyword evidence="9" id="KW-1185">Reference proteome</keyword>
<reference evidence="9" key="1">
    <citation type="submission" date="2014-09" db="EMBL/GenBank/DDBJ databases">
        <authorList>
            <person name="Martin A.A."/>
        </authorList>
    </citation>
    <scope>NUCLEOTIDE SEQUENCE</scope>
    <source>
        <strain evidence="9">ED321</strain>
    </source>
</reference>
<dbReference type="GO" id="GO:0016485">
    <property type="term" value="P:protein processing"/>
    <property type="evidence" value="ECO:0007669"/>
    <property type="project" value="InterPro"/>
</dbReference>
<gene>
    <name evidence="8 10 11" type="ORF">SRAE_1000229600</name>
</gene>
<evidence type="ECO:0000256" key="3">
    <source>
        <dbReference type="ARBA" id="ARBA00022692"/>
    </source>
</evidence>
<feature type="transmembrane region" description="Helical" evidence="7">
    <location>
        <begin position="6"/>
        <end position="24"/>
    </location>
</feature>
<evidence type="ECO:0000313" key="9">
    <source>
        <dbReference type="Proteomes" id="UP000035682"/>
    </source>
</evidence>
<dbReference type="PANTHER" id="PTHR12889">
    <property type="entry name" value="GAMMA-SECRETASE SUBUNIT APH-1"/>
    <property type="match status" value="1"/>
</dbReference>
<evidence type="ECO:0000256" key="1">
    <source>
        <dbReference type="ARBA" id="ARBA00004141"/>
    </source>
</evidence>
<reference evidence="10" key="3">
    <citation type="submission" date="2020-12" db="UniProtKB">
        <authorList>
            <consortium name="WormBaseParasite"/>
        </authorList>
    </citation>
    <scope>IDENTIFICATION</scope>
</reference>
<organism evidence="8">
    <name type="scientific">Strongyloides ratti</name>
    <name type="common">Parasitic roundworm</name>
    <dbReference type="NCBI Taxonomy" id="34506"/>
    <lineage>
        <taxon>Eukaryota</taxon>
        <taxon>Metazoa</taxon>
        <taxon>Ecdysozoa</taxon>
        <taxon>Nematoda</taxon>
        <taxon>Chromadorea</taxon>
        <taxon>Rhabditida</taxon>
        <taxon>Tylenchina</taxon>
        <taxon>Panagrolaimomorpha</taxon>
        <taxon>Strongyloidoidea</taxon>
        <taxon>Strongyloididae</taxon>
        <taxon>Strongyloides</taxon>
    </lineage>
</organism>
<keyword evidence="3 7" id="KW-0812">Transmembrane</keyword>
<keyword evidence="5 7" id="KW-1133">Transmembrane helix</keyword>
<dbReference type="Proteomes" id="UP000035682">
    <property type="component" value="Unplaced"/>
</dbReference>
<comment type="subcellular location">
    <subcellularLocation>
        <location evidence="1">Membrane</location>
        <topology evidence="1">Multi-pass membrane protein</topology>
    </subcellularLocation>
</comment>
<evidence type="ECO:0000256" key="6">
    <source>
        <dbReference type="ARBA" id="ARBA00023136"/>
    </source>
</evidence>
<feature type="transmembrane region" description="Helical" evidence="7">
    <location>
        <begin position="31"/>
        <end position="50"/>
    </location>
</feature>
<keyword evidence="6 7" id="KW-0472">Membrane</keyword>
<proteinExistence type="inferred from homology"/>
<feature type="transmembrane region" description="Helical" evidence="7">
    <location>
        <begin position="62"/>
        <end position="83"/>
    </location>
</feature>
<protein>
    <submittedName>
        <fullName evidence="8 10">Gamma-secretase subunit Aph-1 family-containing protein</fullName>
    </submittedName>
</protein>
<dbReference type="Pfam" id="PF06105">
    <property type="entry name" value="Aph-1"/>
    <property type="match status" value="1"/>
</dbReference>
<dbReference type="eggNOG" id="KOG3972">
    <property type="taxonomic scope" value="Eukaryota"/>
</dbReference>
<dbReference type="RefSeq" id="XP_024503241.1">
    <property type="nucleotide sequence ID" value="XM_024649355.1"/>
</dbReference>
<dbReference type="AlphaFoldDB" id="A0A090L936"/>
<sequence length="234" mass="26662">MFRHLCYTSIFISSIVPFLFCGIFHSSLQIIIAFFGAFVWILAFLLSSTIWKIGTLFYENIYLYVVITILIQEIFRILFYYIIRYGEKTLAKLESRSNIQVSGYSSMDRDINDVSAAAGFGMGVISQALLTVNNFVHDSKHGVPGIANYISSLHQSRADTYVPKDIVITSLSVLIPCFNLACNLGWTMLTWNISTCIFHNVDHSIKIESTEKVFKTLSQNYLVYKNLNWISIDD</sequence>
<dbReference type="GeneID" id="36376405"/>
<dbReference type="WBParaSite" id="SRAE_1000229600.1">
    <property type="protein sequence ID" value="SRAE_1000229600.1"/>
    <property type="gene ID" value="WBGene00258910"/>
</dbReference>
<evidence type="ECO:0000313" key="8">
    <source>
        <dbReference type="EMBL" id="CEF64040.1"/>
    </source>
</evidence>
<dbReference type="STRING" id="34506.A0A090L936"/>
<dbReference type="GO" id="GO:0007219">
    <property type="term" value="P:Notch signaling pathway"/>
    <property type="evidence" value="ECO:0007669"/>
    <property type="project" value="UniProtKB-KW"/>
</dbReference>
<reference evidence="8" key="2">
    <citation type="submission" date="2014-09" db="EMBL/GenBank/DDBJ databases">
        <authorList>
            <person name="Aslett A.Martin."/>
        </authorList>
    </citation>
    <scope>NUCLEOTIDE SEQUENCE</scope>
    <source>
        <strain evidence="8">ED321 Heterogonic</strain>
    </source>
</reference>